<dbReference type="PANTHER" id="PTHR44757">
    <property type="entry name" value="DIGUANYLATE CYCLASE DGCP"/>
    <property type="match status" value="1"/>
</dbReference>
<evidence type="ECO:0000313" key="4">
    <source>
        <dbReference type="EMBL" id="WMS86997.1"/>
    </source>
</evidence>
<dbReference type="EMBL" id="CP133548">
    <property type="protein sequence ID" value="WMS86997.1"/>
    <property type="molecule type" value="Genomic_DNA"/>
</dbReference>
<dbReference type="SMART" id="SM00052">
    <property type="entry name" value="EAL"/>
    <property type="match status" value="1"/>
</dbReference>
<dbReference type="Proteomes" id="UP001239782">
    <property type="component" value="Chromosome"/>
</dbReference>
<dbReference type="InterPro" id="IPR001633">
    <property type="entry name" value="EAL_dom"/>
</dbReference>
<dbReference type="PROSITE" id="PS50883">
    <property type="entry name" value="EAL"/>
    <property type="match status" value="1"/>
</dbReference>
<feature type="domain" description="PAS" evidence="1">
    <location>
        <begin position="187"/>
        <end position="257"/>
    </location>
</feature>
<dbReference type="CDD" id="cd01949">
    <property type="entry name" value="GGDEF"/>
    <property type="match status" value="1"/>
</dbReference>
<dbReference type="InterPro" id="IPR029787">
    <property type="entry name" value="Nucleotide_cyclase"/>
</dbReference>
<dbReference type="Gene3D" id="3.30.450.20">
    <property type="entry name" value="PAS domain"/>
    <property type="match status" value="1"/>
</dbReference>
<dbReference type="SUPFAM" id="SSF141868">
    <property type="entry name" value="EAL domain-like"/>
    <property type="match status" value="1"/>
</dbReference>
<dbReference type="Pfam" id="PF00990">
    <property type="entry name" value="GGDEF"/>
    <property type="match status" value="1"/>
</dbReference>
<dbReference type="PIRSF" id="PIRSF005925">
    <property type="entry name" value="Dos"/>
    <property type="match status" value="1"/>
</dbReference>
<feature type="domain" description="EAL" evidence="2">
    <location>
        <begin position="493"/>
        <end position="748"/>
    </location>
</feature>
<dbReference type="RefSeq" id="WP_309202133.1">
    <property type="nucleotide sequence ID" value="NZ_CP133548.1"/>
</dbReference>
<dbReference type="InterPro" id="IPR000160">
    <property type="entry name" value="GGDEF_dom"/>
</dbReference>
<dbReference type="NCBIfam" id="TIGR00254">
    <property type="entry name" value="GGDEF"/>
    <property type="match status" value="1"/>
</dbReference>
<feature type="domain" description="GGDEF" evidence="3">
    <location>
        <begin position="346"/>
        <end position="484"/>
    </location>
</feature>
<dbReference type="PROSITE" id="PS50887">
    <property type="entry name" value="GGDEF"/>
    <property type="match status" value="1"/>
</dbReference>
<dbReference type="Gene3D" id="3.30.450.40">
    <property type="match status" value="1"/>
</dbReference>
<dbReference type="InterPro" id="IPR012226">
    <property type="entry name" value="Diguanyl_cyclase/Pdiesterase"/>
</dbReference>
<name>A0AA51RST8_9GAMM</name>
<protein>
    <submittedName>
        <fullName evidence="4">EAL domain-containing protein</fullName>
    </submittedName>
</protein>
<dbReference type="AlphaFoldDB" id="A0AA51RST8"/>
<dbReference type="SUPFAM" id="SSF55785">
    <property type="entry name" value="PYP-like sensor domain (PAS domain)"/>
    <property type="match status" value="1"/>
</dbReference>
<dbReference type="Pfam" id="PF13185">
    <property type="entry name" value="GAF_2"/>
    <property type="match status" value="1"/>
</dbReference>
<evidence type="ECO:0000259" key="1">
    <source>
        <dbReference type="PROSITE" id="PS50112"/>
    </source>
</evidence>
<dbReference type="Pfam" id="PF00563">
    <property type="entry name" value="EAL"/>
    <property type="match status" value="1"/>
</dbReference>
<dbReference type="SUPFAM" id="SSF55073">
    <property type="entry name" value="Nucleotide cyclase"/>
    <property type="match status" value="1"/>
</dbReference>
<proteinExistence type="predicted"/>
<dbReference type="InterPro" id="IPR035965">
    <property type="entry name" value="PAS-like_dom_sf"/>
</dbReference>
<evidence type="ECO:0000259" key="2">
    <source>
        <dbReference type="PROSITE" id="PS50883"/>
    </source>
</evidence>
<dbReference type="InterPro" id="IPR000014">
    <property type="entry name" value="PAS"/>
</dbReference>
<dbReference type="SUPFAM" id="SSF55781">
    <property type="entry name" value="GAF domain-like"/>
    <property type="match status" value="1"/>
</dbReference>
<dbReference type="NCBIfam" id="TIGR00229">
    <property type="entry name" value="sensory_box"/>
    <property type="match status" value="1"/>
</dbReference>
<dbReference type="KEGG" id="plei:Q9312_17420"/>
<dbReference type="InterPro" id="IPR043128">
    <property type="entry name" value="Rev_trsase/Diguanyl_cyclase"/>
</dbReference>
<dbReference type="InterPro" id="IPR052155">
    <property type="entry name" value="Biofilm_reg_signaling"/>
</dbReference>
<evidence type="ECO:0000313" key="5">
    <source>
        <dbReference type="Proteomes" id="UP001239782"/>
    </source>
</evidence>
<dbReference type="InterPro" id="IPR035919">
    <property type="entry name" value="EAL_sf"/>
</dbReference>
<reference evidence="4 5" key="1">
    <citation type="submission" date="2023-08" db="EMBL/GenBank/DDBJ databases">
        <title>Pleionea litopenaei sp. nov., isolated from stomach of juvenile Litopenaeus vannamei.</title>
        <authorList>
            <person name="Rho A.M."/>
            <person name="Hwang C.Y."/>
        </authorList>
    </citation>
    <scope>NUCLEOTIDE SEQUENCE [LARGE SCALE GENOMIC DNA]</scope>
    <source>
        <strain evidence="4 5">HL-JVS1</strain>
    </source>
</reference>
<gene>
    <name evidence="4" type="ORF">Q9312_17420</name>
</gene>
<dbReference type="PROSITE" id="PS50112">
    <property type="entry name" value="PAS"/>
    <property type="match status" value="1"/>
</dbReference>
<dbReference type="Gene3D" id="3.20.20.450">
    <property type="entry name" value="EAL domain"/>
    <property type="match status" value="1"/>
</dbReference>
<organism evidence="4 5">
    <name type="scientific">Pleionea litopenaei</name>
    <dbReference type="NCBI Taxonomy" id="3070815"/>
    <lineage>
        <taxon>Bacteria</taxon>
        <taxon>Pseudomonadati</taxon>
        <taxon>Pseudomonadota</taxon>
        <taxon>Gammaproteobacteria</taxon>
        <taxon>Oceanospirillales</taxon>
        <taxon>Pleioneaceae</taxon>
        <taxon>Pleionea</taxon>
    </lineage>
</organism>
<dbReference type="Gene3D" id="3.30.70.270">
    <property type="match status" value="1"/>
</dbReference>
<dbReference type="CDD" id="cd01948">
    <property type="entry name" value="EAL"/>
    <property type="match status" value="1"/>
</dbReference>
<keyword evidence="5" id="KW-1185">Reference proteome</keyword>
<accession>A0AA51RST8</accession>
<dbReference type="CDD" id="cd00130">
    <property type="entry name" value="PAS"/>
    <property type="match status" value="1"/>
</dbReference>
<dbReference type="SMART" id="SM00267">
    <property type="entry name" value="GGDEF"/>
    <property type="match status" value="1"/>
</dbReference>
<evidence type="ECO:0000259" key="3">
    <source>
        <dbReference type="PROSITE" id="PS50887"/>
    </source>
</evidence>
<dbReference type="PANTHER" id="PTHR44757:SF2">
    <property type="entry name" value="BIOFILM ARCHITECTURE MAINTENANCE PROTEIN MBAA"/>
    <property type="match status" value="1"/>
</dbReference>
<dbReference type="InterPro" id="IPR003018">
    <property type="entry name" value="GAF"/>
</dbReference>
<dbReference type="InterPro" id="IPR029016">
    <property type="entry name" value="GAF-like_dom_sf"/>
</dbReference>
<dbReference type="InterPro" id="IPR013656">
    <property type="entry name" value="PAS_4"/>
</dbReference>
<sequence>MKISDIKKLLSAQQDVLKMIVTGCPLDDVLFRICEMLEVVLNDSKAHCSINLLNDQNCIEGGVAPSLSKDYLDAIQGLKIGPNTGSCGTAMYKKELVIVEDIKNSRMWQDYLSISEKFNLQACWSNPIIDYKNKVLGSFAIYYEEIRSPSEEELEYIESFTDLSKLAIERHYANQEISWLISKLNQSNEQLRAFTSVLPDLAFVIDETGRYIELFGGDQNLLYVSKEQFIGKNVSDVLPAELAALVSTAIDKVLTLKREHQIEYELEVPAGKRIFEGRVTELKYFDAERPQLRHVVFLVRDITEKKNAETAIEKLAFYDPLTELPNRRMLIDRLNVVLDRVRRLKQYSALLYIDLDNFKRINDSLGHSEGDSLLINVTQRLQPLFRSTDTLARIGGDEFVVLLEHTAPSAEEISEEATVVAKKILDAFHYPVPTEQSEYQLGASIGISVISEKVEKSDDVLKQADAAMYLSKKQGRHQFSFFDPFLQKIIDQQLDLEKDIINALAEGQFTAFFQPQLDMNEKIIGVEALLRWIHPEKGIIPPLHFLPVAEQYGLITQIEQCVFADACQLMNELLHLGLADEKFTIAVNISAVEFKSPRFKETLIEALNRFQLPANRFKLEVTESMLVHDIEDTIQQMNVLKSIGFRLSIDDFGTGYSSLNYLHAFPIDELKIDKSFTDKMLVSKSGKAVINAIISLAFNLGIKVIAEGVESEEQYHQLKQRYVSAIQGFLFAKPMEKSKLIEWIRNNLES</sequence>
<dbReference type="Pfam" id="PF08448">
    <property type="entry name" value="PAS_4"/>
    <property type="match status" value="1"/>
</dbReference>